<protein>
    <submittedName>
        <fullName evidence="2">Uncharacterized protein LOC113914391</fullName>
    </submittedName>
</protein>
<evidence type="ECO:0000313" key="2">
    <source>
        <dbReference type="RefSeq" id="XP_027435343.1"/>
    </source>
</evidence>
<evidence type="ECO:0000313" key="1">
    <source>
        <dbReference type="Proteomes" id="UP000515165"/>
    </source>
</evidence>
<dbReference type="AlphaFoldDB" id="A0A6J2C026"/>
<dbReference type="KEGG" id="zca:113914391"/>
<keyword evidence="1" id="KW-1185">Reference proteome</keyword>
<dbReference type="GeneID" id="113914391"/>
<gene>
    <name evidence="2" type="primary">LOC113914391</name>
</gene>
<dbReference type="Proteomes" id="UP000515165">
    <property type="component" value="Chromosome 11"/>
</dbReference>
<name>A0A6J2C026_ZALCA</name>
<accession>A0A6J2C026</accession>
<organism evidence="1 2">
    <name type="scientific">Zalophus californianus</name>
    <name type="common">California sealion</name>
    <dbReference type="NCBI Taxonomy" id="9704"/>
    <lineage>
        <taxon>Eukaryota</taxon>
        <taxon>Metazoa</taxon>
        <taxon>Chordata</taxon>
        <taxon>Craniata</taxon>
        <taxon>Vertebrata</taxon>
        <taxon>Euteleostomi</taxon>
        <taxon>Mammalia</taxon>
        <taxon>Eutheria</taxon>
        <taxon>Laurasiatheria</taxon>
        <taxon>Carnivora</taxon>
        <taxon>Caniformia</taxon>
        <taxon>Pinnipedia</taxon>
        <taxon>Otariidae</taxon>
        <taxon>Zalophus</taxon>
    </lineage>
</organism>
<dbReference type="RefSeq" id="XP_027435343.1">
    <property type="nucleotide sequence ID" value="XM_027579542.1"/>
</dbReference>
<proteinExistence type="predicted"/>
<sequence length="233" mass="25665">MQRQEALAPTVPATPTLPPLVLATFSFRMLHPCIFCSARPFRALVSTSSHSSNGGLHSHRSLAGWRARRAPFQPLSREEAPGSPPQLLDMLSGGVFGKLYQTKLSASDTPNIFKERLSCFQSVSTAAIVLVQGLGLDVETLQAHCWRCRSFRIYTENPLVEAMALDEEERRSQGGGGIECPVLLDVTSGVSAGSSRCPAPFRENYYEQFISRCTFPLQKYLKGYSLLIKQALN</sequence>
<reference evidence="2" key="1">
    <citation type="submission" date="2025-08" db="UniProtKB">
        <authorList>
            <consortium name="RefSeq"/>
        </authorList>
    </citation>
    <scope>IDENTIFICATION</scope>
    <source>
        <tissue evidence="2">Blood</tissue>
    </source>
</reference>